<name>A0A915N3Y7_MELJA</name>
<proteinExistence type="predicted"/>
<dbReference type="WBParaSite" id="scaffold6744_cov389.g11194">
    <property type="protein sequence ID" value="scaffold6744_cov389.g11194"/>
    <property type="gene ID" value="scaffold6744_cov389.g11194"/>
</dbReference>
<dbReference type="Proteomes" id="UP000887561">
    <property type="component" value="Unplaced"/>
</dbReference>
<protein>
    <submittedName>
        <fullName evidence="2">Uncharacterized protein</fullName>
    </submittedName>
</protein>
<dbReference type="AlphaFoldDB" id="A0A915N3Y7"/>
<organism evidence="1 2">
    <name type="scientific">Meloidogyne javanica</name>
    <name type="common">Root-knot nematode worm</name>
    <dbReference type="NCBI Taxonomy" id="6303"/>
    <lineage>
        <taxon>Eukaryota</taxon>
        <taxon>Metazoa</taxon>
        <taxon>Ecdysozoa</taxon>
        <taxon>Nematoda</taxon>
        <taxon>Chromadorea</taxon>
        <taxon>Rhabditida</taxon>
        <taxon>Tylenchina</taxon>
        <taxon>Tylenchomorpha</taxon>
        <taxon>Tylenchoidea</taxon>
        <taxon>Meloidogynidae</taxon>
        <taxon>Meloidogyninae</taxon>
        <taxon>Meloidogyne</taxon>
        <taxon>Meloidogyne incognita group</taxon>
    </lineage>
</organism>
<accession>A0A915N3Y7</accession>
<evidence type="ECO:0000313" key="2">
    <source>
        <dbReference type="WBParaSite" id="scaffold6744_cov389.g11194"/>
    </source>
</evidence>
<sequence length="50" mass="5576">MDLSKANLMILMSKDTPYYGTLLTLRALEVDIGKIVSVVDNTTPLQQVHK</sequence>
<reference evidence="2" key="1">
    <citation type="submission" date="2022-11" db="UniProtKB">
        <authorList>
            <consortium name="WormBaseParasite"/>
        </authorList>
    </citation>
    <scope>IDENTIFICATION</scope>
</reference>
<evidence type="ECO:0000313" key="1">
    <source>
        <dbReference type="Proteomes" id="UP000887561"/>
    </source>
</evidence>
<keyword evidence="1" id="KW-1185">Reference proteome</keyword>